<sequence length="75" mass="8201">MTDAPPKPRQPPASASFSLSTCYREVIHSQLQLASFVSVRKREPEALYPEKSENGFLKSGALSSSLRSKCATSGW</sequence>
<organism evidence="1 2">
    <name type="scientific">Rangifer tarandus platyrhynchus</name>
    <name type="common">Svalbard reindeer</name>
    <dbReference type="NCBI Taxonomy" id="3082113"/>
    <lineage>
        <taxon>Eukaryota</taxon>
        <taxon>Metazoa</taxon>
        <taxon>Chordata</taxon>
        <taxon>Craniata</taxon>
        <taxon>Vertebrata</taxon>
        <taxon>Euteleostomi</taxon>
        <taxon>Mammalia</taxon>
        <taxon>Eutheria</taxon>
        <taxon>Laurasiatheria</taxon>
        <taxon>Artiodactyla</taxon>
        <taxon>Ruminantia</taxon>
        <taxon>Pecora</taxon>
        <taxon>Cervidae</taxon>
        <taxon>Odocoileinae</taxon>
        <taxon>Rangifer</taxon>
    </lineage>
</organism>
<name>A0ABN8ZDA0_RANTA</name>
<dbReference type="Proteomes" id="UP001176941">
    <property type="component" value="Chromosome 31"/>
</dbReference>
<evidence type="ECO:0000313" key="1">
    <source>
        <dbReference type="EMBL" id="CAI9171769.1"/>
    </source>
</evidence>
<dbReference type="EMBL" id="OX459967">
    <property type="protein sequence ID" value="CAI9171769.1"/>
    <property type="molecule type" value="Genomic_DNA"/>
</dbReference>
<keyword evidence="2" id="KW-1185">Reference proteome</keyword>
<accession>A0ABN8ZDA0</accession>
<proteinExistence type="predicted"/>
<gene>
    <name evidence="1" type="ORF">MRATA1EN1_LOCUS20731</name>
</gene>
<evidence type="ECO:0000313" key="2">
    <source>
        <dbReference type="Proteomes" id="UP001176941"/>
    </source>
</evidence>
<reference evidence="1" key="1">
    <citation type="submission" date="2023-04" db="EMBL/GenBank/DDBJ databases">
        <authorList>
            <consortium name="ELIXIR-Norway"/>
        </authorList>
    </citation>
    <scope>NUCLEOTIDE SEQUENCE [LARGE SCALE GENOMIC DNA]</scope>
</reference>
<protein>
    <submittedName>
        <fullName evidence="1">Uncharacterized protein</fullName>
    </submittedName>
</protein>